<evidence type="ECO:0000256" key="1">
    <source>
        <dbReference type="ARBA" id="ARBA00022723"/>
    </source>
</evidence>
<name>A0A933ML41_UNCT6</name>
<dbReference type="Pfam" id="PF18073">
    <property type="entry name" value="Zn_ribbon_LapB"/>
    <property type="match status" value="1"/>
</dbReference>
<dbReference type="PANTHER" id="PTHR32472:SF10">
    <property type="entry name" value="DNA REPAIR PROTEIN RADA-LIKE PROTEIN"/>
    <property type="match status" value="1"/>
</dbReference>
<dbReference type="Proteomes" id="UP000736328">
    <property type="component" value="Unassembled WGS sequence"/>
</dbReference>
<feature type="non-terminal residue" evidence="3">
    <location>
        <position position="113"/>
    </location>
</feature>
<dbReference type="EMBL" id="JACQXR010000100">
    <property type="protein sequence ID" value="MBI4727071.1"/>
    <property type="molecule type" value="Genomic_DNA"/>
</dbReference>
<dbReference type="GO" id="GO:0046872">
    <property type="term" value="F:metal ion binding"/>
    <property type="evidence" value="ECO:0007669"/>
    <property type="project" value="UniProtKB-KW"/>
</dbReference>
<comment type="caution">
    <text evidence="3">The sequence shown here is derived from an EMBL/GenBank/DDBJ whole genome shotgun (WGS) entry which is preliminary data.</text>
</comment>
<dbReference type="PROSITE" id="PS50162">
    <property type="entry name" value="RECA_2"/>
    <property type="match status" value="1"/>
</dbReference>
<evidence type="ECO:0000313" key="4">
    <source>
        <dbReference type="Proteomes" id="UP000736328"/>
    </source>
</evidence>
<dbReference type="SUPFAM" id="SSF52540">
    <property type="entry name" value="P-loop containing nucleoside triphosphate hydrolases"/>
    <property type="match status" value="1"/>
</dbReference>
<dbReference type="GO" id="GO:0005524">
    <property type="term" value="F:ATP binding"/>
    <property type="evidence" value="ECO:0007669"/>
    <property type="project" value="InterPro"/>
</dbReference>
<dbReference type="GO" id="GO:0003677">
    <property type="term" value="F:DNA binding"/>
    <property type="evidence" value="ECO:0007669"/>
    <property type="project" value="InterPro"/>
</dbReference>
<dbReference type="InterPro" id="IPR027417">
    <property type="entry name" value="P-loop_NTPase"/>
</dbReference>
<proteinExistence type="predicted"/>
<dbReference type="GO" id="GO:0140664">
    <property type="term" value="F:ATP-dependent DNA damage sensor activity"/>
    <property type="evidence" value="ECO:0007669"/>
    <property type="project" value="InterPro"/>
</dbReference>
<accession>A0A933ML41</accession>
<sequence>MKNKLTPKTNFVCQSCGFESPKWIGKCPSCQGWNTFVEEIRRADLRPGKGKSSRQPAPSLPQTLSQIELKNDQRLLSGISEFDRVTGGGLVSGSLTLIGGDPGIGKSTLTLQL</sequence>
<gene>
    <name evidence="3" type="ORF">HY768_07600</name>
</gene>
<keyword evidence="1" id="KW-0479">Metal-binding</keyword>
<dbReference type="GO" id="GO:0005829">
    <property type="term" value="C:cytosol"/>
    <property type="evidence" value="ECO:0007669"/>
    <property type="project" value="TreeGrafter"/>
</dbReference>
<dbReference type="AlphaFoldDB" id="A0A933ML41"/>
<evidence type="ECO:0000313" key="3">
    <source>
        <dbReference type="EMBL" id="MBI4727071.1"/>
    </source>
</evidence>
<dbReference type="PANTHER" id="PTHR32472">
    <property type="entry name" value="DNA REPAIR PROTEIN RADA"/>
    <property type="match status" value="1"/>
</dbReference>
<dbReference type="InterPro" id="IPR041166">
    <property type="entry name" value="Rubredoxin_2"/>
</dbReference>
<evidence type="ECO:0000259" key="2">
    <source>
        <dbReference type="PROSITE" id="PS50162"/>
    </source>
</evidence>
<dbReference type="GO" id="GO:0000725">
    <property type="term" value="P:recombinational repair"/>
    <property type="evidence" value="ECO:0007669"/>
    <property type="project" value="TreeGrafter"/>
</dbReference>
<reference evidence="3" key="1">
    <citation type="submission" date="2020-07" db="EMBL/GenBank/DDBJ databases">
        <title>Huge and variable diversity of episymbiotic CPR bacteria and DPANN archaea in groundwater ecosystems.</title>
        <authorList>
            <person name="He C.Y."/>
            <person name="Keren R."/>
            <person name="Whittaker M."/>
            <person name="Farag I.F."/>
            <person name="Doudna J."/>
            <person name="Cate J.H.D."/>
            <person name="Banfield J.F."/>
        </authorList>
    </citation>
    <scope>NUCLEOTIDE SEQUENCE</scope>
    <source>
        <strain evidence="3">NC_groundwater_1520_Pr4_B-0.1um_53_5</strain>
    </source>
</reference>
<dbReference type="InterPro" id="IPR020588">
    <property type="entry name" value="RecA_ATP-bd"/>
</dbReference>
<dbReference type="PRINTS" id="PR01874">
    <property type="entry name" value="DNAREPAIRADA"/>
</dbReference>
<feature type="domain" description="RecA family profile 1" evidence="2">
    <location>
        <begin position="71"/>
        <end position="113"/>
    </location>
</feature>
<protein>
    <submittedName>
        <fullName evidence="3">DNA repair protein RadA</fullName>
    </submittedName>
</protein>
<dbReference type="Gene3D" id="3.40.50.300">
    <property type="entry name" value="P-loop containing nucleotide triphosphate hydrolases"/>
    <property type="match status" value="1"/>
</dbReference>
<organism evidence="3 4">
    <name type="scientific">candidate division TA06 bacterium</name>
    <dbReference type="NCBI Taxonomy" id="2250710"/>
    <lineage>
        <taxon>Bacteria</taxon>
        <taxon>Bacteria division TA06</taxon>
    </lineage>
</organism>